<dbReference type="SUPFAM" id="SSF103088">
    <property type="entry name" value="OmpA-like"/>
    <property type="match status" value="1"/>
</dbReference>
<evidence type="ECO:0000256" key="1">
    <source>
        <dbReference type="SAM" id="SignalP"/>
    </source>
</evidence>
<feature type="signal peptide" evidence="1">
    <location>
        <begin position="1"/>
        <end position="26"/>
    </location>
</feature>
<dbReference type="Proteomes" id="UP000491168">
    <property type="component" value="Unassembled WGS sequence"/>
</dbReference>
<dbReference type="EMBL" id="VVYF01000008">
    <property type="protein sequence ID" value="KAA5492221.1"/>
    <property type="molecule type" value="Genomic_DNA"/>
</dbReference>
<dbReference type="RefSeq" id="WP_005679616.1">
    <property type="nucleotide sequence ID" value="NZ_CACRTB010000041.1"/>
</dbReference>
<accession>A0A174T851</accession>
<evidence type="ECO:0000313" key="3">
    <source>
        <dbReference type="EMBL" id="CUQ05962.1"/>
    </source>
</evidence>
<dbReference type="Gene3D" id="3.30.1330.60">
    <property type="entry name" value="OmpA-like domain"/>
    <property type="match status" value="1"/>
</dbReference>
<dbReference type="Proteomes" id="UP000095725">
    <property type="component" value="Unassembled WGS sequence"/>
</dbReference>
<dbReference type="InterPro" id="IPR036737">
    <property type="entry name" value="OmpA-like_sf"/>
</dbReference>
<dbReference type="InterPro" id="IPR011990">
    <property type="entry name" value="TPR-like_helical_dom_sf"/>
</dbReference>
<dbReference type="EMBL" id="CZAI01000011">
    <property type="protein sequence ID" value="CUQ05962.1"/>
    <property type="molecule type" value="Genomic_DNA"/>
</dbReference>
<dbReference type="AlphaFoldDB" id="A0A174T851"/>
<dbReference type="Proteomes" id="UP000095657">
    <property type="component" value="Unassembled WGS sequence"/>
</dbReference>
<feature type="chain" id="PRO_5015052349" evidence="1">
    <location>
        <begin position="27"/>
        <end position="494"/>
    </location>
</feature>
<dbReference type="Proteomes" id="UP000368418">
    <property type="component" value="Unassembled WGS sequence"/>
</dbReference>
<evidence type="ECO:0000313" key="4">
    <source>
        <dbReference type="EMBL" id="KAA5462920.1"/>
    </source>
</evidence>
<sequence length="494" mass="55818">MKPLQYYKKQIFIMGCLGMFPMLVFAQETLSSANGLHGDYSGSRVERSADGDKLDIEFSIGLVEKLKSQQMMYISPRFVSVDGKKSVELEPVCISGRRRYKVVKRRKTLHNVKSDQLGYGEVHSVKELKETPLTFKSSFPFESWMADGHLVVDEKLYGCAECGMSKNDGIALQAGIPLFGAKDYAYDFIEPEKVLVKCYKDSFDCKVTFPVAQHDLRKTFADNRQELAGLGQFVSENLLIKGAELKDVYIKGYASPEGDFNYNKSLAQRRTQTLSNYISSQYPALKKAPVYRTEGVGEDWEGLKAAVSGSTLSNKDKILFIIEHNSNDTERESAIRELDNDKTYHILLEEFYPALRRTTFSLSFDVRPYTSEELPGVFETKPECLSLYEMYQLAGLYASRGENPLPVYKKAYEQFPGDIVAVLNYANALLKYGKDADGALQVLEVVREDSRVLFPMAIAYDMKGDWRKAEKLLEEAAARGCNRAKAFKAVRVNE</sequence>
<dbReference type="EMBL" id="CZBL01000006">
    <property type="protein sequence ID" value="CUQ05891.1"/>
    <property type="molecule type" value="Genomic_DNA"/>
</dbReference>
<dbReference type="Gene3D" id="1.25.40.10">
    <property type="entry name" value="Tetratricopeptide repeat domain"/>
    <property type="match status" value="1"/>
</dbReference>
<name>A0A174T851_9BACE</name>
<dbReference type="SUPFAM" id="SSF48452">
    <property type="entry name" value="TPR-like"/>
    <property type="match status" value="1"/>
</dbReference>
<keyword evidence="1" id="KW-0732">Signal</keyword>
<evidence type="ECO:0000313" key="5">
    <source>
        <dbReference type="EMBL" id="KAA5492221.1"/>
    </source>
</evidence>
<evidence type="ECO:0000313" key="7">
    <source>
        <dbReference type="Proteomes" id="UP000095657"/>
    </source>
</evidence>
<organism evidence="3 7">
    <name type="scientific">Bacteroides caccae</name>
    <dbReference type="NCBI Taxonomy" id="47678"/>
    <lineage>
        <taxon>Bacteria</taxon>
        <taxon>Pseudomonadati</taxon>
        <taxon>Bacteroidota</taxon>
        <taxon>Bacteroidia</taxon>
        <taxon>Bacteroidales</taxon>
        <taxon>Bacteroidaceae</taxon>
        <taxon>Bacteroides</taxon>
    </lineage>
</organism>
<proteinExistence type="predicted"/>
<dbReference type="EMBL" id="VVYP01000014">
    <property type="protein sequence ID" value="KAA5462920.1"/>
    <property type="molecule type" value="Genomic_DNA"/>
</dbReference>
<dbReference type="KEGG" id="bcac:CGC64_17910"/>
<evidence type="ECO:0000313" key="2">
    <source>
        <dbReference type="EMBL" id="CUQ05891.1"/>
    </source>
</evidence>
<dbReference type="STRING" id="47678.ERS852494_03828"/>
<gene>
    <name evidence="3" type="ORF">ERS852494_03828</name>
    <name evidence="2" type="ORF">ERS852558_01693</name>
    <name evidence="6" type="ORF">F2Y31_06780</name>
    <name evidence="5" type="ORF">F2Y35_09875</name>
    <name evidence="4" type="ORF">F2Y36_12300</name>
</gene>
<dbReference type="EMBL" id="VVYD01000004">
    <property type="protein sequence ID" value="KAA5500932.1"/>
    <property type="molecule type" value="Genomic_DNA"/>
</dbReference>
<evidence type="ECO:0000313" key="11">
    <source>
        <dbReference type="Proteomes" id="UP000491168"/>
    </source>
</evidence>
<evidence type="ECO:0000313" key="9">
    <source>
        <dbReference type="Proteomes" id="UP000368418"/>
    </source>
</evidence>
<reference evidence="9 10" key="2">
    <citation type="journal article" date="2019" name="Nat. Med.">
        <title>A library of human gut bacterial isolates paired with longitudinal multiomics data enables mechanistic microbiome research.</title>
        <authorList>
            <person name="Poyet M."/>
            <person name="Groussin M."/>
            <person name="Gibbons S.M."/>
            <person name="Avila-Pacheco J."/>
            <person name="Jiang X."/>
            <person name="Kearney S.M."/>
            <person name="Perrotta A.R."/>
            <person name="Berdy B."/>
            <person name="Zhao S."/>
            <person name="Lieberman T.D."/>
            <person name="Swanson P.K."/>
            <person name="Smith M."/>
            <person name="Roesemann S."/>
            <person name="Alexander J.E."/>
            <person name="Rich S.A."/>
            <person name="Livny J."/>
            <person name="Vlamakis H."/>
            <person name="Clish C."/>
            <person name="Bullock K."/>
            <person name="Deik A."/>
            <person name="Scott J."/>
            <person name="Pierce K.A."/>
            <person name="Xavier R.J."/>
            <person name="Alm E.J."/>
        </authorList>
    </citation>
    <scope>NUCLEOTIDE SEQUENCE [LARGE SCALE GENOMIC DNA]</scope>
    <source>
        <strain evidence="6 9">BIOML-A19</strain>
        <strain evidence="5 11">BIOML-A21</strain>
        <strain evidence="4 10">BIOML-A31</strain>
    </source>
</reference>
<protein>
    <submittedName>
        <fullName evidence="4">DUF3868 domain-containing protein</fullName>
    </submittedName>
    <submittedName>
        <fullName evidence="3">OmpA family</fullName>
    </submittedName>
</protein>
<reference evidence="7 8" key="1">
    <citation type="submission" date="2015-09" db="EMBL/GenBank/DDBJ databases">
        <authorList>
            <consortium name="Pathogen Informatics"/>
        </authorList>
    </citation>
    <scope>NUCLEOTIDE SEQUENCE [LARGE SCALE GENOMIC DNA]</scope>
    <source>
        <strain evidence="3 7">2789STDY5834880</strain>
        <strain evidence="2 8">2789STDY5834946</strain>
    </source>
</reference>
<dbReference type="Proteomes" id="UP000475905">
    <property type="component" value="Unassembled WGS sequence"/>
</dbReference>
<evidence type="ECO:0000313" key="10">
    <source>
        <dbReference type="Proteomes" id="UP000475905"/>
    </source>
</evidence>
<evidence type="ECO:0000313" key="6">
    <source>
        <dbReference type="EMBL" id="KAA5500932.1"/>
    </source>
</evidence>
<evidence type="ECO:0000313" key="8">
    <source>
        <dbReference type="Proteomes" id="UP000095725"/>
    </source>
</evidence>